<evidence type="ECO:0000259" key="9">
    <source>
        <dbReference type="PROSITE" id="PS50112"/>
    </source>
</evidence>
<dbReference type="CDD" id="cd00082">
    <property type="entry name" value="HisKA"/>
    <property type="match status" value="1"/>
</dbReference>
<dbReference type="SUPFAM" id="SSF52172">
    <property type="entry name" value="CheY-like"/>
    <property type="match status" value="1"/>
</dbReference>
<feature type="modified residue" description="4-aspartylphosphate" evidence="5">
    <location>
        <position position="890"/>
    </location>
</feature>
<dbReference type="PROSITE" id="PS50110">
    <property type="entry name" value="RESPONSE_REGULATORY"/>
    <property type="match status" value="1"/>
</dbReference>
<dbReference type="InterPro" id="IPR005467">
    <property type="entry name" value="His_kinase_dom"/>
</dbReference>
<dbReference type="Gene3D" id="3.30.565.10">
    <property type="entry name" value="Histidine kinase-like ATPase, C-terminal domain"/>
    <property type="match status" value="1"/>
</dbReference>
<comment type="catalytic activity">
    <reaction evidence="1">
        <text>ATP + protein L-histidine = ADP + protein N-phospho-L-histidine.</text>
        <dbReference type="EC" id="2.7.13.3"/>
    </reaction>
</comment>
<dbReference type="PANTHER" id="PTHR45339">
    <property type="entry name" value="HYBRID SIGNAL TRANSDUCTION HISTIDINE KINASE J"/>
    <property type="match status" value="1"/>
</dbReference>
<dbReference type="SMART" id="SM00388">
    <property type="entry name" value="HisKA"/>
    <property type="match status" value="1"/>
</dbReference>
<dbReference type="Gene3D" id="3.40.190.10">
    <property type="entry name" value="Periplasmic binding protein-like II"/>
    <property type="match status" value="2"/>
</dbReference>
<dbReference type="InterPro" id="IPR036097">
    <property type="entry name" value="HisK_dim/P_sf"/>
</dbReference>
<dbReference type="SMART" id="SM00387">
    <property type="entry name" value="HATPase_c"/>
    <property type="match status" value="1"/>
</dbReference>
<feature type="domain" description="PAS" evidence="9">
    <location>
        <begin position="334"/>
        <end position="404"/>
    </location>
</feature>
<evidence type="ECO:0000256" key="4">
    <source>
        <dbReference type="ARBA" id="ARBA00023012"/>
    </source>
</evidence>
<dbReference type="SUPFAM" id="SSF55874">
    <property type="entry name" value="ATPase domain of HSP90 chaperone/DNA topoisomerase II/histidine kinase"/>
    <property type="match status" value="1"/>
</dbReference>
<dbReference type="FunFam" id="3.30.565.10:FF:000010">
    <property type="entry name" value="Sensor histidine kinase RcsC"/>
    <property type="match status" value="1"/>
</dbReference>
<keyword evidence="12" id="KW-1185">Reference proteome</keyword>
<dbReference type="GO" id="GO:0000155">
    <property type="term" value="F:phosphorelay sensor kinase activity"/>
    <property type="evidence" value="ECO:0007669"/>
    <property type="project" value="InterPro"/>
</dbReference>
<dbReference type="CDD" id="cd00130">
    <property type="entry name" value="PAS"/>
    <property type="match status" value="2"/>
</dbReference>
<reference evidence="11 12" key="1">
    <citation type="submission" date="2020-01" db="EMBL/GenBank/DDBJ databases">
        <title>Genome sequence of Desulfovibrio aerotolerans DSM 16695(T).</title>
        <authorList>
            <person name="Karnachuk O."/>
            <person name="Avakyan M."/>
            <person name="Mardanov A."/>
            <person name="Kadnikov V."/>
            <person name="Ravin N."/>
        </authorList>
    </citation>
    <scope>NUCLEOTIDE SEQUENCE [LARGE SCALE GENOMIC DNA]</scope>
    <source>
        <strain evidence="11 12">DSM 16695</strain>
    </source>
</reference>
<proteinExistence type="predicted"/>
<dbReference type="CDD" id="cd16922">
    <property type="entry name" value="HATPase_EvgS-ArcB-TorS-like"/>
    <property type="match status" value="1"/>
</dbReference>
<dbReference type="InterPro" id="IPR001789">
    <property type="entry name" value="Sig_transdc_resp-reg_receiver"/>
</dbReference>
<dbReference type="InterPro" id="IPR004358">
    <property type="entry name" value="Sig_transdc_His_kin-like_C"/>
</dbReference>
<dbReference type="Pfam" id="PF00497">
    <property type="entry name" value="SBP_bac_3"/>
    <property type="match status" value="1"/>
</dbReference>
<dbReference type="NCBIfam" id="TIGR00229">
    <property type="entry name" value="sensory_box"/>
    <property type="match status" value="2"/>
</dbReference>
<evidence type="ECO:0000256" key="6">
    <source>
        <dbReference type="SAM" id="MobiDB-lite"/>
    </source>
</evidence>
<dbReference type="SMART" id="SM00091">
    <property type="entry name" value="PAS"/>
    <property type="match status" value="2"/>
</dbReference>
<dbReference type="Gene3D" id="3.40.50.2300">
    <property type="match status" value="1"/>
</dbReference>
<dbReference type="Pfam" id="PF00512">
    <property type="entry name" value="HisKA"/>
    <property type="match status" value="1"/>
</dbReference>
<dbReference type="EMBL" id="WVUD01000018">
    <property type="protein sequence ID" value="MYL83704.1"/>
    <property type="molecule type" value="Genomic_DNA"/>
</dbReference>
<name>A0A7C9IM14_9BACT</name>
<evidence type="ECO:0000256" key="1">
    <source>
        <dbReference type="ARBA" id="ARBA00000085"/>
    </source>
</evidence>
<dbReference type="InterPro" id="IPR013656">
    <property type="entry name" value="PAS_4"/>
</dbReference>
<dbReference type="SUPFAM" id="SSF53850">
    <property type="entry name" value="Periplasmic binding protein-like II"/>
    <property type="match status" value="1"/>
</dbReference>
<gene>
    <name evidence="11" type="ORF">GTA51_11260</name>
</gene>
<organism evidence="11 12">
    <name type="scientific">Solidesulfovibrio aerotolerans</name>
    <dbReference type="NCBI Taxonomy" id="295255"/>
    <lineage>
        <taxon>Bacteria</taxon>
        <taxon>Pseudomonadati</taxon>
        <taxon>Thermodesulfobacteriota</taxon>
        <taxon>Desulfovibrionia</taxon>
        <taxon>Desulfovibrionales</taxon>
        <taxon>Desulfovibrionaceae</taxon>
        <taxon>Solidesulfovibrio</taxon>
    </lineage>
</organism>
<dbReference type="InterPro" id="IPR003594">
    <property type="entry name" value="HATPase_dom"/>
</dbReference>
<dbReference type="Pfam" id="PF00072">
    <property type="entry name" value="Response_reg"/>
    <property type="match status" value="1"/>
</dbReference>
<dbReference type="InterPro" id="IPR003661">
    <property type="entry name" value="HisK_dim/P_dom"/>
</dbReference>
<dbReference type="PROSITE" id="PS50112">
    <property type="entry name" value="PAS"/>
    <property type="match status" value="2"/>
</dbReference>
<dbReference type="Pfam" id="PF08448">
    <property type="entry name" value="PAS_4"/>
    <property type="match status" value="1"/>
</dbReference>
<feature type="domain" description="Histidine kinase" evidence="7">
    <location>
        <begin position="597"/>
        <end position="818"/>
    </location>
</feature>
<accession>A0A7C9IM14</accession>
<keyword evidence="4" id="KW-0902">Two-component regulatory system</keyword>
<feature type="domain" description="PAC" evidence="10">
    <location>
        <begin position="529"/>
        <end position="579"/>
    </location>
</feature>
<evidence type="ECO:0000256" key="2">
    <source>
        <dbReference type="ARBA" id="ARBA00012438"/>
    </source>
</evidence>
<dbReference type="Gene3D" id="3.30.450.20">
    <property type="entry name" value="PAS domain"/>
    <property type="match status" value="2"/>
</dbReference>
<dbReference type="Proteomes" id="UP000482487">
    <property type="component" value="Unassembled WGS sequence"/>
</dbReference>
<keyword evidence="3 5" id="KW-0597">Phosphoprotein</keyword>
<feature type="domain" description="Response regulatory" evidence="8">
    <location>
        <begin position="841"/>
        <end position="960"/>
    </location>
</feature>
<comment type="caution">
    <text evidence="11">The sequence shown here is derived from an EMBL/GenBank/DDBJ whole genome shotgun (WGS) entry which is preliminary data.</text>
</comment>
<dbReference type="PANTHER" id="PTHR45339:SF1">
    <property type="entry name" value="HYBRID SIGNAL TRANSDUCTION HISTIDINE KINASE J"/>
    <property type="match status" value="1"/>
</dbReference>
<protein>
    <recommendedName>
        <fullName evidence="2">histidine kinase</fullName>
        <ecNumber evidence="2">2.7.13.3</ecNumber>
    </recommendedName>
</protein>
<evidence type="ECO:0000259" key="10">
    <source>
        <dbReference type="PROSITE" id="PS50113"/>
    </source>
</evidence>
<feature type="domain" description="PAS" evidence="9">
    <location>
        <begin position="455"/>
        <end position="524"/>
    </location>
</feature>
<dbReference type="SMART" id="SM00448">
    <property type="entry name" value="REC"/>
    <property type="match status" value="1"/>
</dbReference>
<evidence type="ECO:0000256" key="5">
    <source>
        <dbReference type="PROSITE-ProRule" id="PRU00169"/>
    </source>
</evidence>
<evidence type="ECO:0000256" key="3">
    <source>
        <dbReference type="ARBA" id="ARBA00022553"/>
    </source>
</evidence>
<dbReference type="PROSITE" id="PS50109">
    <property type="entry name" value="HIS_KIN"/>
    <property type="match status" value="1"/>
</dbReference>
<dbReference type="EC" id="2.7.13.3" evidence="2"/>
<dbReference type="SUPFAM" id="SSF55785">
    <property type="entry name" value="PYP-like sensor domain (PAS domain)"/>
    <property type="match status" value="2"/>
</dbReference>
<dbReference type="InterPro" id="IPR035965">
    <property type="entry name" value="PAS-like_dom_sf"/>
</dbReference>
<dbReference type="InterPro" id="IPR001638">
    <property type="entry name" value="Solute-binding_3/MltF_N"/>
</dbReference>
<dbReference type="PRINTS" id="PR00344">
    <property type="entry name" value="BCTRLSENSOR"/>
</dbReference>
<dbReference type="Gene3D" id="1.10.287.130">
    <property type="match status" value="1"/>
</dbReference>
<dbReference type="OrthoDB" id="9176708at2"/>
<dbReference type="CDD" id="cd01007">
    <property type="entry name" value="PBP2_BvgS_HisK_like"/>
    <property type="match status" value="1"/>
</dbReference>
<feature type="region of interest" description="Disordered" evidence="6">
    <location>
        <begin position="962"/>
        <end position="982"/>
    </location>
</feature>
<evidence type="ECO:0000313" key="11">
    <source>
        <dbReference type="EMBL" id="MYL83704.1"/>
    </source>
</evidence>
<evidence type="ECO:0000259" key="8">
    <source>
        <dbReference type="PROSITE" id="PS50110"/>
    </source>
</evidence>
<dbReference type="InterPro" id="IPR000700">
    <property type="entry name" value="PAS-assoc_C"/>
</dbReference>
<evidence type="ECO:0000313" key="12">
    <source>
        <dbReference type="Proteomes" id="UP000482487"/>
    </source>
</evidence>
<dbReference type="CDD" id="cd17546">
    <property type="entry name" value="REC_hyHK_CKI1_RcsC-like"/>
    <property type="match status" value="1"/>
</dbReference>
<evidence type="ECO:0000259" key="7">
    <source>
        <dbReference type="PROSITE" id="PS50109"/>
    </source>
</evidence>
<dbReference type="InterPro" id="IPR011006">
    <property type="entry name" value="CheY-like_superfamily"/>
</dbReference>
<sequence length="982" mass="107058">MSRGGRRFARRGSQLRPVWRIWLVWLAWLLTVSTAVAQTAGPDFTAAERQFLAEHPVLRVGVSAGQNPFQDIVPGPDGASRYMGLAADYLDALAPLLGVTFEPAFDITYTRALELAQTGGGIDVFACITDTPARRTFLHLTRPYSSLPYVMIARHSDNPVWNIADLTGKIVAVAPTFFAYERLQAAYPDRSIRFDFKRNARNAVAAVAEGQADATFLNLAAATGIIRDLGYDNLTIASVMPWPNNDVCMGSPFPLLASSLQKALDALPQDRRTALAERWFDAARQPARSQNVWPRPLLWAGGLAVLLLAAGWGWQRRRVGMSRRKALENDCIGHKDMLEAVLNATSDAVLVIDDFYRVIMVNETGAARFGLAAEALRGQGLLELIDAPVAATRRERYRQVQETGRPLRFTDQRAGRVYENAVYPIPNPTGGRPHLAIYARDMTEQLAADAALGESRERLDTIFRLSPVIVSVATRAEGRFLEVNEAFTAVTGYAREEVVNRTPQEISLFLRDTDRDNMLRILERDGVVRNMELALHLRDGQDLTVLLSCTPIEAYGQDCLLSVLVDITGRKSMEQALRLAKDSAEAANQAKSRFLSTMSHEIRTPMNTILGMVDVLRGTALTGRQQEFLRTLELAGESLMTLLSDILELAKIESGGLELAKIPYDPVVVLHEASALLDAQALAKGLVLRLETAPDVPRQACGDPARLRQILRNLAGNAVKFTTCGEVVLTLSRLPASPPREELLFSVSDTGIGIAPDKQETIFEPFTQVDSSTTRAYGGTGLGLTISTLLADGLGGRLWLESTPGAGSTFYCAIPVNGCNPSSLPPAKAPAAPQALAGRRSLLIVEDSESNRLLYGDLLENLPLTVTYAVTGEQALEMVEARAFDAVVMDIALPDIDGYTVIAEIRRREAAAGRPATPILVVTAYAFREEKGRAKAAGASALLTKPLQKNRFLEALRHVFGQSSPGQAPDSRAAWTTPDDSR</sequence>
<dbReference type="SUPFAM" id="SSF47384">
    <property type="entry name" value="Homodimeric domain of signal transducing histidine kinase"/>
    <property type="match status" value="1"/>
</dbReference>
<dbReference type="RefSeq" id="WP_160961153.1">
    <property type="nucleotide sequence ID" value="NZ_WVUD01000018.1"/>
</dbReference>
<dbReference type="AlphaFoldDB" id="A0A7C9IM14"/>
<dbReference type="Pfam" id="PF02518">
    <property type="entry name" value="HATPase_c"/>
    <property type="match status" value="1"/>
</dbReference>
<dbReference type="Pfam" id="PF13426">
    <property type="entry name" value="PAS_9"/>
    <property type="match status" value="1"/>
</dbReference>
<dbReference type="SMART" id="SM00062">
    <property type="entry name" value="PBPb"/>
    <property type="match status" value="1"/>
</dbReference>
<dbReference type="InterPro" id="IPR000014">
    <property type="entry name" value="PAS"/>
</dbReference>
<dbReference type="InterPro" id="IPR036890">
    <property type="entry name" value="HATPase_C_sf"/>
</dbReference>
<dbReference type="PROSITE" id="PS50113">
    <property type="entry name" value="PAC"/>
    <property type="match status" value="1"/>
</dbReference>